<feature type="compositionally biased region" description="Basic and acidic residues" evidence="3">
    <location>
        <begin position="180"/>
        <end position="190"/>
    </location>
</feature>
<dbReference type="Gene3D" id="2.60.40.10">
    <property type="entry name" value="Immunoglobulins"/>
    <property type="match status" value="1"/>
</dbReference>
<keyword evidence="2" id="KW-0391">Immunity</keyword>
<dbReference type="GO" id="GO:0005886">
    <property type="term" value="C:plasma membrane"/>
    <property type="evidence" value="ECO:0007669"/>
    <property type="project" value="TreeGrafter"/>
</dbReference>
<dbReference type="GO" id="GO:0007166">
    <property type="term" value="P:cell surface receptor signaling pathway"/>
    <property type="evidence" value="ECO:0007669"/>
    <property type="project" value="TreeGrafter"/>
</dbReference>
<evidence type="ECO:0000313" key="6">
    <source>
        <dbReference type="Proteomes" id="UP000314980"/>
    </source>
</evidence>
<dbReference type="GeneTree" id="ENSGT00940000177190"/>
<name>A0A4W6FAK5_LATCA</name>
<dbReference type="InterPro" id="IPR013783">
    <property type="entry name" value="Ig-like_fold"/>
</dbReference>
<dbReference type="AlphaFoldDB" id="A0A4W6FAK5"/>
<keyword evidence="6" id="KW-1185">Reference proteome</keyword>
<evidence type="ECO:0000256" key="2">
    <source>
        <dbReference type="ARBA" id="ARBA00022859"/>
    </source>
</evidence>
<reference evidence="5" key="2">
    <citation type="submission" date="2025-08" db="UniProtKB">
        <authorList>
            <consortium name="Ensembl"/>
        </authorList>
    </citation>
    <scope>IDENTIFICATION</scope>
</reference>
<reference evidence="5" key="3">
    <citation type="submission" date="2025-09" db="UniProtKB">
        <authorList>
            <consortium name="Ensembl"/>
        </authorList>
    </citation>
    <scope>IDENTIFICATION</scope>
</reference>
<dbReference type="PANTHER" id="PTHR23268:SF28">
    <property type="entry name" value="T CELL RECEPTOR BETA VARIABLE 19"/>
    <property type="match status" value="1"/>
</dbReference>
<protein>
    <recommendedName>
        <fullName evidence="4">Ig-like domain-containing protein</fullName>
    </recommendedName>
</protein>
<dbReference type="InterPro" id="IPR003599">
    <property type="entry name" value="Ig_sub"/>
</dbReference>
<organism evidence="5 6">
    <name type="scientific">Lates calcarifer</name>
    <name type="common">Barramundi</name>
    <name type="synonym">Holocentrus calcarifer</name>
    <dbReference type="NCBI Taxonomy" id="8187"/>
    <lineage>
        <taxon>Eukaryota</taxon>
        <taxon>Metazoa</taxon>
        <taxon>Chordata</taxon>
        <taxon>Craniata</taxon>
        <taxon>Vertebrata</taxon>
        <taxon>Euteleostomi</taxon>
        <taxon>Actinopterygii</taxon>
        <taxon>Neopterygii</taxon>
        <taxon>Teleostei</taxon>
        <taxon>Neoteleostei</taxon>
        <taxon>Acanthomorphata</taxon>
        <taxon>Carangaria</taxon>
        <taxon>Carangaria incertae sedis</taxon>
        <taxon>Centropomidae</taxon>
        <taxon>Lates</taxon>
    </lineage>
</organism>
<dbReference type="Pfam" id="PF07686">
    <property type="entry name" value="V-set"/>
    <property type="match status" value="1"/>
</dbReference>
<evidence type="ECO:0000259" key="4">
    <source>
        <dbReference type="PROSITE" id="PS50835"/>
    </source>
</evidence>
<reference evidence="6" key="1">
    <citation type="submission" date="2015-09" db="EMBL/GenBank/DDBJ databases">
        <authorList>
            <person name="Sai Rama Sridatta P."/>
        </authorList>
    </citation>
    <scope>NUCLEOTIDE SEQUENCE [LARGE SCALE GENOMIC DNA]</scope>
</reference>
<accession>A0A4W6FAK5</accession>
<proteinExistence type="predicted"/>
<feature type="domain" description="Ig-like" evidence="4">
    <location>
        <begin position="32"/>
        <end position="123"/>
    </location>
</feature>
<dbReference type="SUPFAM" id="SSF48726">
    <property type="entry name" value="Immunoglobulin"/>
    <property type="match status" value="1"/>
</dbReference>
<dbReference type="InterPro" id="IPR007110">
    <property type="entry name" value="Ig-like_dom"/>
</dbReference>
<dbReference type="SMART" id="SM00409">
    <property type="entry name" value="IG"/>
    <property type="match status" value="1"/>
</dbReference>
<dbReference type="InterPro" id="IPR036179">
    <property type="entry name" value="Ig-like_dom_sf"/>
</dbReference>
<dbReference type="Ensembl" id="ENSLCAT00010049014.1">
    <property type="protein sequence ID" value="ENSLCAP00010047833.1"/>
    <property type="gene ID" value="ENSLCAG00010022220.1"/>
</dbReference>
<dbReference type="PANTHER" id="PTHR23268">
    <property type="entry name" value="T-CELL RECEPTOR BETA CHAIN"/>
    <property type="match status" value="1"/>
</dbReference>
<dbReference type="PROSITE" id="PS50835">
    <property type="entry name" value="IG_LIKE"/>
    <property type="match status" value="1"/>
</dbReference>
<dbReference type="InterPro" id="IPR013106">
    <property type="entry name" value="Ig_V-set"/>
</dbReference>
<sequence>FFYMSPDHFFPLILHWSNFCYCLFSSALIQTTEVSQQISLTVVEPGDNVTLICPVADIGGKFFNLYKQSLGRTMYKVAAGVLGAITVNEQFKDSRFTVTKEEAQYLLTIRNVSKEDEATYFCQNGTAYSQTFGSGTFLAVNGKCILSLPMIMIITFKSNSLDCDFLTFFKTGSHRLESAETRLRETKSRDSISPAGRPNDSPVFTSLQE</sequence>
<feature type="region of interest" description="Disordered" evidence="3">
    <location>
        <begin position="180"/>
        <end position="209"/>
    </location>
</feature>
<evidence type="ECO:0000256" key="3">
    <source>
        <dbReference type="SAM" id="MobiDB-lite"/>
    </source>
</evidence>
<dbReference type="InParanoid" id="A0A4W6FAK5"/>
<dbReference type="GO" id="GO:0002376">
    <property type="term" value="P:immune system process"/>
    <property type="evidence" value="ECO:0007669"/>
    <property type="project" value="UniProtKB-KW"/>
</dbReference>
<evidence type="ECO:0000313" key="5">
    <source>
        <dbReference type="Ensembl" id="ENSLCAP00010047833.1"/>
    </source>
</evidence>
<dbReference type="InterPro" id="IPR050413">
    <property type="entry name" value="TCR_beta_variable"/>
</dbReference>
<keyword evidence="1" id="KW-0732">Signal</keyword>
<dbReference type="Proteomes" id="UP000314980">
    <property type="component" value="Unassembled WGS sequence"/>
</dbReference>
<evidence type="ECO:0000256" key="1">
    <source>
        <dbReference type="ARBA" id="ARBA00022729"/>
    </source>
</evidence>